<dbReference type="EMBL" id="SIHJ01000003">
    <property type="protein sequence ID" value="TWT32520.1"/>
    <property type="molecule type" value="Genomic_DNA"/>
</dbReference>
<dbReference type="Proteomes" id="UP000316714">
    <property type="component" value="Unassembled WGS sequence"/>
</dbReference>
<dbReference type="AlphaFoldDB" id="A0A5C5V3D0"/>
<accession>A0A5C5V3D0</accession>
<evidence type="ECO:0000313" key="1">
    <source>
        <dbReference type="EMBL" id="TWT32520.1"/>
    </source>
</evidence>
<comment type="caution">
    <text evidence="1">The sequence shown here is derived from an EMBL/GenBank/DDBJ whole genome shotgun (WGS) entry which is preliminary data.</text>
</comment>
<organism evidence="1 2">
    <name type="scientific">Posidoniimonas corsicana</name>
    <dbReference type="NCBI Taxonomy" id="1938618"/>
    <lineage>
        <taxon>Bacteria</taxon>
        <taxon>Pseudomonadati</taxon>
        <taxon>Planctomycetota</taxon>
        <taxon>Planctomycetia</taxon>
        <taxon>Pirellulales</taxon>
        <taxon>Lacipirellulaceae</taxon>
        <taxon>Posidoniimonas</taxon>
    </lineage>
</organism>
<reference evidence="1 2" key="1">
    <citation type="submission" date="2019-02" db="EMBL/GenBank/DDBJ databases">
        <title>Deep-cultivation of Planctomycetes and their phenomic and genomic characterization uncovers novel biology.</title>
        <authorList>
            <person name="Wiegand S."/>
            <person name="Jogler M."/>
            <person name="Boedeker C."/>
            <person name="Pinto D."/>
            <person name="Vollmers J."/>
            <person name="Rivas-Marin E."/>
            <person name="Kohn T."/>
            <person name="Peeters S.H."/>
            <person name="Heuer A."/>
            <person name="Rast P."/>
            <person name="Oberbeckmann S."/>
            <person name="Bunk B."/>
            <person name="Jeske O."/>
            <person name="Meyerdierks A."/>
            <person name="Storesund J.E."/>
            <person name="Kallscheuer N."/>
            <person name="Luecker S."/>
            <person name="Lage O.M."/>
            <person name="Pohl T."/>
            <person name="Merkel B.J."/>
            <person name="Hornburger P."/>
            <person name="Mueller R.-W."/>
            <person name="Bruemmer F."/>
            <person name="Labrenz M."/>
            <person name="Spormann A.M."/>
            <person name="Op Den Camp H."/>
            <person name="Overmann J."/>
            <person name="Amann R."/>
            <person name="Jetten M.S.M."/>
            <person name="Mascher T."/>
            <person name="Medema M.H."/>
            <person name="Devos D.P."/>
            <person name="Kaster A.-K."/>
            <person name="Ovreas L."/>
            <person name="Rohde M."/>
            <person name="Galperin M.Y."/>
            <person name="Jogler C."/>
        </authorList>
    </citation>
    <scope>NUCLEOTIDE SEQUENCE [LARGE SCALE GENOMIC DNA]</scope>
    <source>
        <strain evidence="1 2">KOR34</strain>
    </source>
</reference>
<sequence>MRLRFNLRALLLVVLLASLLSGWFALQLADARRQARAVERLQELGGTVYYDFHHYVDDDLGGVLSGSRKPQTWRWARRWVGDDYFNRVYYVRFVEETPIPQQPGFMHFLGPVATPTPLSREADRHVALLHNLPDLHTLDLASTTVSEESIPELAKLTSLKLLWLPTDFPAEGLERLQELLPGCDVHRR</sequence>
<evidence type="ECO:0008006" key="3">
    <source>
        <dbReference type="Google" id="ProtNLM"/>
    </source>
</evidence>
<keyword evidence="2" id="KW-1185">Reference proteome</keyword>
<gene>
    <name evidence="1" type="ORF">KOR34_42830</name>
</gene>
<evidence type="ECO:0000313" key="2">
    <source>
        <dbReference type="Proteomes" id="UP000316714"/>
    </source>
</evidence>
<dbReference type="RefSeq" id="WP_146567959.1">
    <property type="nucleotide sequence ID" value="NZ_SIHJ01000003.1"/>
</dbReference>
<protein>
    <recommendedName>
        <fullName evidence="3">Leucine Rich repeats (2 copies)</fullName>
    </recommendedName>
</protein>
<name>A0A5C5V3D0_9BACT</name>
<proteinExistence type="predicted"/>